<keyword evidence="1" id="KW-0812">Transmembrane</keyword>
<dbReference type="RefSeq" id="WP_306937056.1">
    <property type="nucleotide sequence ID" value="NZ_CP132976.1"/>
</dbReference>
<sequence>MTSPLAAPRAARIAAPCSMHSYYIYCDRKGRLLAVAAGWNWPAFLYGGFWAVRQQHWKIAGAYALGLMVFVLSANQSAPLAHMLHVWLCLMGAVAAVFLGSHGNDLIRERYRRAGYRLVRQVEARSASEAVLAGRRSVS</sequence>
<evidence type="ECO:0008006" key="4">
    <source>
        <dbReference type="Google" id="ProtNLM"/>
    </source>
</evidence>
<reference evidence="2 3" key="1">
    <citation type="submission" date="2023-08" db="EMBL/GenBank/DDBJ databases">
        <title>Achromobacter seleniivolatilans sp. nov., isolated from seleniferous soil.</title>
        <authorList>
            <person name="Zhang S."/>
            <person name="Li K."/>
            <person name="Peng J."/>
            <person name="Zhao Q."/>
            <person name="Wang H."/>
            <person name="Guo Y."/>
        </authorList>
    </citation>
    <scope>NUCLEOTIDE SEQUENCE [LARGE SCALE GENOMIC DNA]</scope>
    <source>
        <strain evidence="2 3">R39</strain>
    </source>
</reference>
<feature type="transmembrane region" description="Helical" evidence="1">
    <location>
        <begin position="59"/>
        <end position="78"/>
    </location>
</feature>
<evidence type="ECO:0000256" key="1">
    <source>
        <dbReference type="SAM" id="Phobius"/>
    </source>
</evidence>
<dbReference type="Proteomes" id="UP001234798">
    <property type="component" value="Chromosome"/>
</dbReference>
<dbReference type="Pfam" id="PF10947">
    <property type="entry name" value="DUF2628"/>
    <property type="match status" value="1"/>
</dbReference>
<evidence type="ECO:0000313" key="2">
    <source>
        <dbReference type="EMBL" id="WMD18175.1"/>
    </source>
</evidence>
<keyword evidence="3" id="KW-1185">Reference proteome</keyword>
<dbReference type="InterPro" id="IPR024399">
    <property type="entry name" value="DUF2628"/>
</dbReference>
<keyword evidence="1" id="KW-0472">Membrane</keyword>
<feature type="transmembrane region" description="Helical" evidence="1">
    <location>
        <begin position="32"/>
        <end position="52"/>
    </location>
</feature>
<name>A0ABY9LUQ3_9BURK</name>
<evidence type="ECO:0000313" key="3">
    <source>
        <dbReference type="Proteomes" id="UP001234798"/>
    </source>
</evidence>
<dbReference type="EMBL" id="CP132976">
    <property type="protein sequence ID" value="WMD18175.1"/>
    <property type="molecule type" value="Genomic_DNA"/>
</dbReference>
<organism evidence="2 3">
    <name type="scientific">Achromobacter seleniivolatilans</name>
    <dbReference type="NCBI Taxonomy" id="3047478"/>
    <lineage>
        <taxon>Bacteria</taxon>
        <taxon>Pseudomonadati</taxon>
        <taxon>Pseudomonadota</taxon>
        <taxon>Betaproteobacteria</taxon>
        <taxon>Burkholderiales</taxon>
        <taxon>Alcaligenaceae</taxon>
        <taxon>Achromobacter</taxon>
    </lineage>
</organism>
<protein>
    <recommendedName>
        <fullName evidence="4">Transmembrane protein</fullName>
    </recommendedName>
</protein>
<feature type="transmembrane region" description="Helical" evidence="1">
    <location>
        <begin position="84"/>
        <end position="103"/>
    </location>
</feature>
<proteinExistence type="predicted"/>
<keyword evidence="1" id="KW-1133">Transmembrane helix</keyword>
<gene>
    <name evidence="2" type="ORF">RAS12_16100</name>
</gene>
<accession>A0ABY9LUQ3</accession>